<gene>
    <name evidence="3" type="ORF">GPUH_LOCUS9219</name>
</gene>
<dbReference type="AlphaFoldDB" id="A0A183DKH9"/>
<dbReference type="PANTHER" id="PTHR46399">
    <property type="entry name" value="B30.2/SPRY DOMAIN-CONTAINING PROTEIN"/>
    <property type="match status" value="1"/>
</dbReference>
<dbReference type="GO" id="GO:0005790">
    <property type="term" value="C:smooth endoplasmic reticulum"/>
    <property type="evidence" value="ECO:0007669"/>
    <property type="project" value="TreeGrafter"/>
</dbReference>
<dbReference type="GO" id="GO:0034704">
    <property type="term" value="C:calcium channel complex"/>
    <property type="evidence" value="ECO:0007669"/>
    <property type="project" value="TreeGrafter"/>
</dbReference>
<feature type="region of interest" description="Disordered" evidence="1">
    <location>
        <begin position="1"/>
        <end position="23"/>
    </location>
</feature>
<protein>
    <recommendedName>
        <fullName evidence="2">SPRY domain-containing protein</fullName>
    </recommendedName>
</protein>
<dbReference type="PANTHER" id="PTHR46399:SF8">
    <property type="entry name" value="B30.2_SPRY DOMAIN-CONTAINING PROTEIN"/>
    <property type="match status" value="1"/>
</dbReference>
<dbReference type="Pfam" id="PF00622">
    <property type="entry name" value="SPRY"/>
    <property type="match status" value="1"/>
</dbReference>
<dbReference type="GO" id="GO:0006941">
    <property type="term" value="P:striated muscle contraction"/>
    <property type="evidence" value="ECO:0007669"/>
    <property type="project" value="TreeGrafter"/>
</dbReference>
<dbReference type="InterPro" id="IPR015925">
    <property type="entry name" value="Ryanodine_IP3_receptor"/>
</dbReference>
<dbReference type="WBParaSite" id="GPUH_0000923001-mRNA-1">
    <property type="protein sequence ID" value="GPUH_0000923001-mRNA-1"/>
    <property type="gene ID" value="GPUH_0000923001"/>
</dbReference>
<sequence length="150" mass="17161">MPRSGPGRASSTRRPTLLGKKDKGKVLMEHRRPSLVALEPEVAVGGNVPDDDIRVMAELSDKIDEFYYAVRIFPGQDPASVWVGWVTPKYHFYSERFKTGEAVRRCKYQDADKRENDAEWLVDFGAKIETISGRLNLYLFLFAYWENSGI</sequence>
<reference evidence="3 4" key="2">
    <citation type="submission" date="2018-11" db="EMBL/GenBank/DDBJ databases">
        <authorList>
            <consortium name="Pathogen Informatics"/>
        </authorList>
    </citation>
    <scope>NUCLEOTIDE SEQUENCE [LARGE SCALE GENOMIC DNA]</scope>
</reference>
<evidence type="ECO:0000256" key="1">
    <source>
        <dbReference type="SAM" id="MobiDB-lite"/>
    </source>
</evidence>
<proteinExistence type="predicted"/>
<dbReference type="GO" id="GO:0005219">
    <property type="term" value="F:ryanodine-sensitive calcium-release channel activity"/>
    <property type="evidence" value="ECO:0007669"/>
    <property type="project" value="TreeGrafter"/>
</dbReference>
<dbReference type="GO" id="GO:0014808">
    <property type="term" value="P:release of sequestered calcium ion into cytosol by sarcoplasmic reticulum"/>
    <property type="evidence" value="ECO:0007669"/>
    <property type="project" value="TreeGrafter"/>
</dbReference>
<reference evidence="5" key="1">
    <citation type="submission" date="2016-06" db="UniProtKB">
        <authorList>
            <consortium name="WormBaseParasite"/>
        </authorList>
    </citation>
    <scope>IDENTIFICATION</scope>
</reference>
<dbReference type="GO" id="GO:0042383">
    <property type="term" value="C:sarcolemma"/>
    <property type="evidence" value="ECO:0007669"/>
    <property type="project" value="TreeGrafter"/>
</dbReference>
<feature type="domain" description="SPRY" evidence="2">
    <location>
        <begin position="66"/>
        <end position="110"/>
    </location>
</feature>
<dbReference type="OrthoDB" id="300855at2759"/>
<evidence type="ECO:0000313" key="3">
    <source>
        <dbReference type="EMBL" id="VDK69486.1"/>
    </source>
</evidence>
<organism evidence="5">
    <name type="scientific">Gongylonema pulchrum</name>
    <dbReference type="NCBI Taxonomy" id="637853"/>
    <lineage>
        <taxon>Eukaryota</taxon>
        <taxon>Metazoa</taxon>
        <taxon>Ecdysozoa</taxon>
        <taxon>Nematoda</taxon>
        <taxon>Chromadorea</taxon>
        <taxon>Rhabditida</taxon>
        <taxon>Spirurina</taxon>
        <taxon>Spiruromorpha</taxon>
        <taxon>Spiruroidea</taxon>
        <taxon>Gongylonematidae</taxon>
        <taxon>Gongylonema</taxon>
    </lineage>
</organism>
<evidence type="ECO:0000313" key="4">
    <source>
        <dbReference type="Proteomes" id="UP000271098"/>
    </source>
</evidence>
<keyword evidence="4" id="KW-1185">Reference proteome</keyword>
<dbReference type="EMBL" id="UYRT01029334">
    <property type="protein sequence ID" value="VDK69486.1"/>
    <property type="molecule type" value="Genomic_DNA"/>
</dbReference>
<name>A0A183DKH9_9BILA</name>
<dbReference type="InterPro" id="IPR003877">
    <property type="entry name" value="SPRY_dom"/>
</dbReference>
<dbReference type="Proteomes" id="UP000271098">
    <property type="component" value="Unassembled WGS sequence"/>
</dbReference>
<dbReference type="GO" id="GO:0030018">
    <property type="term" value="C:Z disc"/>
    <property type="evidence" value="ECO:0007669"/>
    <property type="project" value="TreeGrafter"/>
</dbReference>
<dbReference type="GO" id="GO:0033017">
    <property type="term" value="C:sarcoplasmic reticulum membrane"/>
    <property type="evidence" value="ECO:0007669"/>
    <property type="project" value="TreeGrafter"/>
</dbReference>
<evidence type="ECO:0000313" key="5">
    <source>
        <dbReference type="WBParaSite" id="GPUH_0000923001-mRNA-1"/>
    </source>
</evidence>
<evidence type="ECO:0000259" key="2">
    <source>
        <dbReference type="Pfam" id="PF00622"/>
    </source>
</evidence>
<accession>A0A183DKH9</accession>